<dbReference type="RefSeq" id="WP_188597179.1">
    <property type="nucleotide sequence ID" value="NZ_BMNL01000004.1"/>
</dbReference>
<keyword evidence="9" id="KW-1185">Reference proteome</keyword>
<dbReference type="Proteomes" id="UP000610960">
    <property type="component" value="Unassembled WGS sequence"/>
</dbReference>
<organism evidence="8 9">
    <name type="scientific">Thermocladium modestius</name>
    <dbReference type="NCBI Taxonomy" id="62609"/>
    <lineage>
        <taxon>Archaea</taxon>
        <taxon>Thermoproteota</taxon>
        <taxon>Thermoprotei</taxon>
        <taxon>Thermoproteales</taxon>
        <taxon>Thermoproteaceae</taxon>
        <taxon>Thermocladium</taxon>
    </lineage>
</organism>
<comment type="pathway">
    <text evidence="6">Organic acid metabolism; propanoate degradation.</text>
</comment>
<sequence length="310" mass="34736">MDPILFRRGVDKREIRKRFRERLGRNGIVVAPGVFLPITAMLAAAEGFEAIYFGGAAFSNMLGLPDLGVFTLTELAMQVSHISETVDLPLIVDVDTGFGEAINVARTVRVMEDAGAAAIHLEDQEFPKKCGHLGGKRVVPVEDMIKKIRAAVDARRDENFIIIARTDARDVNGIEDAIDRANAYVEAGADMIFPESLHDEDEFRLVAQRVKAPLLANMTEFGKTPYITAKRFEELGYKVVIFPVTTFRYAMGAVRKALRTIKEEGTQKSLLGDMMSREEIYELIGYWDYEKWDKELAEESSKQAARRVKA</sequence>
<dbReference type="FunFam" id="3.20.20.60:FF:000009">
    <property type="entry name" value="2-methylisocitrate lyase"/>
    <property type="match status" value="1"/>
</dbReference>
<dbReference type="OrthoDB" id="9667at2157"/>
<reference evidence="8" key="1">
    <citation type="journal article" date="2014" name="Int. J. Syst. Evol. Microbiol.">
        <title>Complete genome sequence of Corynebacterium casei LMG S-19264T (=DSM 44701T), isolated from a smear-ripened cheese.</title>
        <authorList>
            <consortium name="US DOE Joint Genome Institute (JGI-PGF)"/>
            <person name="Walter F."/>
            <person name="Albersmeier A."/>
            <person name="Kalinowski J."/>
            <person name="Ruckert C."/>
        </authorList>
    </citation>
    <scope>NUCLEOTIDE SEQUENCE</scope>
    <source>
        <strain evidence="8">JCM 10088</strain>
    </source>
</reference>
<dbReference type="CDD" id="cd00377">
    <property type="entry name" value="ICL_PEPM"/>
    <property type="match status" value="1"/>
</dbReference>
<evidence type="ECO:0000313" key="9">
    <source>
        <dbReference type="Proteomes" id="UP000610960"/>
    </source>
</evidence>
<evidence type="ECO:0000256" key="3">
    <source>
        <dbReference type="ARBA" id="ARBA00022723"/>
    </source>
</evidence>
<comment type="similarity">
    <text evidence="2 6">Belongs to the isocitrate lyase/PEP mutase superfamily. Methylisocitrate lyase family.</text>
</comment>
<dbReference type="NCBIfam" id="TIGR02317">
    <property type="entry name" value="prpB"/>
    <property type="match status" value="1"/>
</dbReference>
<dbReference type="GO" id="GO:0046421">
    <property type="term" value="F:methylisocitrate lyase activity"/>
    <property type="evidence" value="ECO:0007669"/>
    <property type="project" value="UniProtKB-EC"/>
</dbReference>
<dbReference type="Gene3D" id="3.20.20.60">
    <property type="entry name" value="Phosphoenolpyruvate-binding domains"/>
    <property type="match status" value="1"/>
</dbReference>
<dbReference type="UniPathway" id="UPA00946"/>
<dbReference type="PROSITE" id="PS00161">
    <property type="entry name" value="ISOCITRATE_LYASE"/>
    <property type="match status" value="1"/>
</dbReference>
<dbReference type="InterPro" id="IPR018523">
    <property type="entry name" value="Isocitrate_lyase_ph_CS"/>
</dbReference>
<evidence type="ECO:0000256" key="1">
    <source>
        <dbReference type="ARBA" id="ARBA00001946"/>
    </source>
</evidence>
<keyword evidence="5 6" id="KW-0456">Lyase</keyword>
<keyword evidence="3" id="KW-0479">Metal-binding</keyword>
<feature type="transmembrane region" description="Helical" evidence="7">
    <location>
        <begin position="23"/>
        <end position="44"/>
    </location>
</feature>
<evidence type="ECO:0000256" key="4">
    <source>
        <dbReference type="ARBA" id="ARBA00022842"/>
    </source>
</evidence>
<evidence type="ECO:0000313" key="8">
    <source>
        <dbReference type="EMBL" id="GGP22596.1"/>
    </source>
</evidence>
<keyword evidence="4" id="KW-0460">Magnesium</keyword>
<dbReference type="Pfam" id="PF13714">
    <property type="entry name" value="PEP_mutase"/>
    <property type="match status" value="1"/>
</dbReference>
<dbReference type="EMBL" id="BMNL01000004">
    <property type="protein sequence ID" value="GGP22596.1"/>
    <property type="molecule type" value="Genomic_DNA"/>
</dbReference>
<evidence type="ECO:0000256" key="5">
    <source>
        <dbReference type="ARBA" id="ARBA00023239"/>
    </source>
</evidence>
<keyword evidence="7" id="KW-0472">Membrane</keyword>
<dbReference type="AlphaFoldDB" id="A0A830GWZ9"/>
<accession>A0A830GWZ9</accession>
<comment type="catalytic activity">
    <reaction evidence="6">
        <text>(2S,3R)-3-hydroxybutane-1,2,3-tricarboxylate = pyruvate + succinate</text>
        <dbReference type="Rhea" id="RHEA:16809"/>
        <dbReference type="ChEBI" id="CHEBI:15361"/>
        <dbReference type="ChEBI" id="CHEBI:30031"/>
        <dbReference type="ChEBI" id="CHEBI:57429"/>
        <dbReference type="EC" id="4.1.3.30"/>
    </reaction>
</comment>
<evidence type="ECO:0000256" key="2">
    <source>
        <dbReference type="ARBA" id="ARBA00009282"/>
    </source>
</evidence>
<keyword evidence="7" id="KW-1133">Transmembrane helix</keyword>
<dbReference type="InterPro" id="IPR015813">
    <property type="entry name" value="Pyrv/PenolPyrv_kinase-like_dom"/>
</dbReference>
<comment type="function">
    <text evidence="6">Catalyzes the thermodynamically favored C-C bond cleavage of (2R,3S)-2-methylisocitrate to yield pyruvate and succinate.</text>
</comment>
<dbReference type="InterPro" id="IPR012695">
    <property type="entry name" value="PrpB"/>
</dbReference>
<dbReference type="InterPro" id="IPR039556">
    <property type="entry name" value="ICL/PEPM"/>
</dbReference>
<dbReference type="EC" id="4.1.3.30" evidence="6"/>
<dbReference type="GO" id="GO:0019629">
    <property type="term" value="P:propionate catabolic process, 2-methylcitrate cycle"/>
    <property type="evidence" value="ECO:0007669"/>
    <property type="project" value="InterPro"/>
</dbReference>
<name>A0A830GWZ9_9CREN</name>
<dbReference type="PANTHER" id="PTHR42905:SF5">
    <property type="entry name" value="CARBOXYVINYL-CARBOXYPHOSPHONATE PHOSPHORYLMUTASE, CHLOROPLASTIC"/>
    <property type="match status" value="1"/>
</dbReference>
<dbReference type="InterPro" id="IPR040442">
    <property type="entry name" value="Pyrv_kinase-like_dom_sf"/>
</dbReference>
<evidence type="ECO:0000256" key="6">
    <source>
        <dbReference type="RuleBase" id="RU361121"/>
    </source>
</evidence>
<reference evidence="8" key="2">
    <citation type="submission" date="2020-09" db="EMBL/GenBank/DDBJ databases">
        <authorList>
            <person name="Sun Q."/>
            <person name="Ohkuma M."/>
        </authorList>
    </citation>
    <scope>NUCLEOTIDE SEQUENCE</scope>
    <source>
        <strain evidence="8">JCM 10088</strain>
    </source>
</reference>
<dbReference type="GO" id="GO:0046872">
    <property type="term" value="F:metal ion binding"/>
    <property type="evidence" value="ECO:0007669"/>
    <property type="project" value="UniProtKB-KW"/>
</dbReference>
<keyword evidence="7" id="KW-0812">Transmembrane</keyword>
<protein>
    <recommendedName>
        <fullName evidence="6">Methylisocitrate lyase</fullName>
        <ecNumber evidence="6">4.1.3.30</ecNumber>
    </recommendedName>
</protein>
<gene>
    <name evidence="8" type="ORF">GCM10007981_19300</name>
</gene>
<proteinExistence type="inferred from homology"/>
<dbReference type="SUPFAM" id="SSF51621">
    <property type="entry name" value="Phosphoenolpyruvate/pyruvate domain"/>
    <property type="match status" value="1"/>
</dbReference>
<dbReference type="PANTHER" id="PTHR42905">
    <property type="entry name" value="PHOSPHOENOLPYRUVATE CARBOXYLASE"/>
    <property type="match status" value="1"/>
</dbReference>
<evidence type="ECO:0000256" key="7">
    <source>
        <dbReference type="SAM" id="Phobius"/>
    </source>
</evidence>
<comment type="caution">
    <text evidence="8">The sequence shown here is derived from an EMBL/GenBank/DDBJ whole genome shotgun (WGS) entry which is preliminary data.</text>
</comment>
<comment type="cofactor">
    <cofactor evidence="1">
        <name>Mg(2+)</name>
        <dbReference type="ChEBI" id="CHEBI:18420"/>
    </cofactor>
</comment>